<proteinExistence type="inferred from homology"/>
<dbReference type="PANTHER" id="PTHR30126:SF40">
    <property type="entry name" value="HTH-TYPE TRANSCRIPTIONAL REGULATOR GLTR"/>
    <property type="match status" value="1"/>
</dbReference>
<dbReference type="Pfam" id="PF00126">
    <property type="entry name" value="HTH_1"/>
    <property type="match status" value="1"/>
</dbReference>
<keyword evidence="2" id="KW-0805">Transcription regulation</keyword>
<evidence type="ECO:0000313" key="6">
    <source>
        <dbReference type="EMBL" id="RKN77504.1"/>
    </source>
</evidence>
<name>A0A3B0BZ84_9ACTN</name>
<sequence length="306" mass="33081">MNIKHLCAFLAVAEAGSFTEAARLLGLAQPTVTARIKALEQTLETCLLHRTAEGARLTPAGRRLHRYARRIVRLSELALESVSGPAGTPPSLVIGAAECLTTYRLIPVIEYLHLRHQALEVSLRSLSDDAVSLVRDEQVDCAFFIGSRTTAEDVNHLVLRPERLTLVAHPSHPLVGAPVRSTADLAPHTVACAHRGSGYQHSFETALAEAGGSGAGILALGSVDAVKRSVGEGIGMALLPTVAVAEELRLGQLRCIDWQPPFEVFSQCVWRRGLEDNPLFRTVLDAAQQVMEEQEAPLDRELEPAC</sequence>
<dbReference type="Gene3D" id="1.10.10.10">
    <property type="entry name" value="Winged helix-like DNA-binding domain superfamily/Winged helix DNA-binding domain"/>
    <property type="match status" value="1"/>
</dbReference>
<dbReference type="GO" id="GO:0003700">
    <property type="term" value="F:DNA-binding transcription factor activity"/>
    <property type="evidence" value="ECO:0007669"/>
    <property type="project" value="InterPro"/>
</dbReference>
<comment type="caution">
    <text evidence="6">The sequence shown here is derived from an EMBL/GenBank/DDBJ whole genome shotgun (WGS) entry which is preliminary data.</text>
</comment>
<dbReference type="AlphaFoldDB" id="A0A3B0BZ84"/>
<keyword evidence="7" id="KW-1185">Reference proteome</keyword>
<dbReference type="OrthoDB" id="8479357at2"/>
<organism evidence="6 7">
    <name type="scientific">Streptomyces klenkii</name>
    <dbReference type="NCBI Taxonomy" id="1420899"/>
    <lineage>
        <taxon>Bacteria</taxon>
        <taxon>Bacillati</taxon>
        <taxon>Actinomycetota</taxon>
        <taxon>Actinomycetes</taxon>
        <taxon>Kitasatosporales</taxon>
        <taxon>Streptomycetaceae</taxon>
        <taxon>Streptomyces</taxon>
    </lineage>
</organism>
<reference evidence="6 7" key="1">
    <citation type="journal article" date="2015" name="Antonie Van Leeuwenhoek">
        <title>Streptomyces klenkii sp. nov., isolated from deep marine sediment.</title>
        <authorList>
            <person name="Veyisoglu A."/>
            <person name="Sahin N."/>
        </authorList>
    </citation>
    <scope>NUCLEOTIDE SEQUENCE [LARGE SCALE GENOMIC DNA]</scope>
    <source>
        <strain evidence="6 7">KCTC 29202</strain>
    </source>
</reference>
<dbReference type="SUPFAM" id="SSF53850">
    <property type="entry name" value="Periplasmic binding protein-like II"/>
    <property type="match status" value="1"/>
</dbReference>
<dbReference type="FunFam" id="1.10.10.10:FF:000001">
    <property type="entry name" value="LysR family transcriptional regulator"/>
    <property type="match status" value="1"/>
</dbReference>
<feature type="domain" description="HTH lysR-type" evidence="5">
    <location>
        <begin position="1"/>
        <end position="58"/>
    </location>
</feature>
<dbReference type="InterPro" id="IPR036390">
    <property type="entry name" value="WH_DNA-bd_sf"/>
</dbReference>
<evidence type="ECO:0000256" key="4">
    <source>
        <dbReference type="ARBA" id="ARBA00023163"/>
    </source>
</evidence>
<dbReference type="PROSITE" id="PS50931">
    <property type="entry name" value="HTH_LYSR"/>
    <property type="match status" value="1"/>
</dbReference>
<evidence type="ECO:0000256" key="2">
    <source>
        <dbReference type="ARBA" id="ARBA00023015"/>
    </source>
</evidence>
<evidence type="ECO:0000256" key="3">
    <source>
        <dbReference type="ARBA" id="ARBA00023125"/>
    </source>
</evidence>
<evidence type="ECO:0000259" key="5">
    <source>
        <dbReference type="PROSITE" id="PS50931"/>
    </source>
</evidence>
<dbReference type="RefSeq" id="WP_120753118.1">
    <property type="nucleotide sequence ID" value="NZ_JBFADQ010000006.1"/>
</dbReference>
<dbReference type="Gene3D" id="3.40.190.290">
    <property type="match status" value="1"/>
</dbReference>
<evidence type="ECO:0000313" key="7">
    <source>
        <dbReference type="Proteomes" id="UP000270343"/>
    </source>
</evidence>
<dbReference type="Pfam" id="PF03466">
    <property type="entry name" value="LysR_substrate"/>
    <property type="match status" value="1"/>
</dbReference>
<dbReference type="InterPro" id="IPR000847">
    <property type="entry name" value="LysR_HTH_N"/>
</dbReference>
<accession>A0A3B0BZ84</accession>
<dbReference type="PRINTS" id="PR00039">
    <property type="entry name" value="HTHLYSR"/>
</dbReference>
<gene>
    <name evidence="6" type="ORF">D7231_01930</name>
</gene>
<dbReference type="InterPro" id="IPR036388">
    <property type="entry name" value="WH-like_DNA-bd_sf"/>
</dbReference>
<dbReference type="GO" id="GO:0000976">
    <property type="term" value="F:transcription cis-regulatory region binding"/>
    <property type="evidence" value="ECO:0007669"/>
    <property type="project" value="TreeGrafter"/>
</dbReference>
<dbReference type="Proteomes" id="UP000270343">
    <property type="component" value="Unassembled WGS sequence"/>
</dbReference>
<dbReference type="EMBL" id="RBAM01000001">
    <property type="protein sequence ID" value="RKN77504.1"/>
    <property type="molecule type" value="Genomic_DNA"/>
</dbReference>
<comment type="similarity">
    <text evidence="1">Belongs to the LysR transcriptional regulatory family.</text>
</comment>
<evidence type="ECO:0000256" key="1">
    <source>
        <dbReference type="ARBA" id="ARBA00009437"/>
    </source>
</evidence>
<dbReference type="CDD" id="cd05466">
    <property type="entry name" value="PBP2_LTTR_substrate"/>
    <property type="match status" value="1"/>
</dbReference>
<keyword evidence="3" id="KW-0238">DNA-binding</keyword>
<protein>
    <submittedName>
        <fullName evidence="6">LysR family transcriptional regulator</fullName>
    </submittedName>
</protein>
<dbReference type="InterPro" id="IPR005119">
    <property type="entry name" value="LysR_subst-bd"/>
</dbReference>
<dbReference type="SUPFAM" id="SSF46785">
    <property type="entry name" value="Winged helix' DNA-binding domain"/>
    <property type="match status" value="1"/>
</dbReference>
<dbReference type="PANTHER" id="PTHR30126">
    <property type="entry name" value="HTH-TYPE TRANSCRIPTIONAL REGULATOR"/>
    <property type="match status" value="1"/>
</dbReference>
<keyword evidence="4" id="KW-0804">Transcription</keyword>